<evidence type="ECO:0000256" key="2">
    <source>
        <dbReference type="ARBA" id="ARBA00022691"/>
    </source>
</evidence>
<protein>
    <submittedName>
        <fullName evidence="7">Radical SAM protein</fullName>
    </submittedName>
</protein>
<keyword evidence="3" id="KW-0479">Metal-binding</keyword>
<dbReference type="EMBL" id="QTNY01000004">
    <property type="protein sequence ID" value="RQP81658.1"/>
    <property type="molecule type" value="Genomic_DNA"/>
</dbReference>
<dbReference type="Proteomes" id="UP000273734">
    <property type="component" value="Unassembled WGS sequence"/>
</dbReference>
<dbReference type="SFLD" id="SFLDG01067">
    <property type="entry name" value="SPASM/twitch_domain_containing"/>
    <property type="match status" value="1"/>
</dbReference>
<keyword evidence="4" id="KW-0408">Iron</keyword>
<comment type="caution">
    <text evidence="7">The sequence shown here is derived from an EMBL/GenBank/DDBJ whole genome shotgun (WGS) entry which is preliminary data.</text>
</comment>
<keyword evidence="5" id="KW-0411">Iron-sulfur</keyword>
<feature type="domain" description="Radical SAM core" evidence="6">
    <location>
        <begin position="104"/>
        <end position="348"/>
    </location>
</feature>
<dbReference type="SFLD" id="SFLDS00029">
    <property type="entry name" value="Radical_SAM"/>
    <property type="match status" value="1"/>
</dbReference>
<dbReference type="PANTHER" id="PTHR43273:SF8">
    <property type="entry name" value="RADICAL SAM DOMAIN PROTEIN"/>
    <property type="match status" value="1"/>
</dbReference>
<sequence>MKRDPLAEPAATDRPAGAPLAAVATAMAARIVEQSRPQHPEIHLVEDAQGAQLLLVNGSRLFHVPPRLHDEFLAELRGGEAGSVASLVARYGLGLMPAIDDAPLADVPIHALSLAVAQKCNLGCTYCYAQQGEFGGKAKNMPLETALAAVDLLVDGAGDGGKINLAFMGGEPLANRAVLRAATVHARERAGLRGIRCHFSVTTNGSLLQEDDAEFFEEHGFAVTVSLDGPAPVHNRLRPFKGGRGSFDHIVERVAPLLARQRHMQVSARVTVTPFNLDLPDTLDAFIDMGFHSVGFSPLLRAANGRAEMGPADMADMLQGMIACGLAFEQKVMRGERYPFLNMQNALREIQRGTHRPYPCGAGAGYFGVSADGELAACHRFVGDEAGAMGHLATGVDRVRQTIWLAERHVHRQQPCHTCWARYLCGGGCHHEVLARGRSACDYIRGWLHYVIGAHGRLARHAPDWFAGPRETPADAAGGA</sequence>
<evidence type="ECO:0000313" key="7">
    <source>
        <dbReference type="EMBL" id="RQP81658.1"/>
    </source>
</evidence>
<dbReference type="InterPro" id="IPR058240">
    <property type="entry name" value="rSAM_sf"/>
</dbReference>
<gene>
    <name evidence="7" type="ORF">DF015_08055</name>
</gene>
<dbReference type="RefSeq" id="WP_095403172.1">
    <property type="nucleotide sequence ID" value="NZ_NQMX01000012.1"/>
</dbReference>
<dbReference type="PROSITE" id="PS51918">
    <property type="entry name" value="RADICAL_SAM"/>
    <property type="match status" value="1"/>
</dbReference>
<dbReference type="InterPro" id="IPR023867">
    <property type="entry name" value="Sulphatase_maturase_rSAM"/>
</dbReference>
<organism evidence="7 8">
    <name type="scientific">Burkholderia ubonensis</name>
    <dbReference type="NCBI Taxonomy" id="101571"/>
    <lineage>
        <taxon>Bacteria</taxon>
        <taxon>Pseudomonadati</taxon>
        <taxon>Pseudomonadota</taxon>
        <taxon>Betaproteobacteria</taxon>
        <taxon>Burkholderiales</taxon>
        <taxon>Burkholderiaceae</taxon>
        <taxon>Burkholderia</taxon>
        <taxon>Burkholderia cepacia complex</taxon>
    </lineage>
</organism>
<dbReference type="Pfam" id="PF04055">
    <property type="entry name" value="Radical_SAM"/>
    <property type="match status" value="1"/>
</dbReference>
<dbReference type="NCBIfam" id="TIGR04085">
    <property type="entry name" value="rSAM_more_4Fe4S"/>
    <property type="match status" value="1"/>
</dbReference>
<evidence type="ECO:0000256" key="3">
    <source>
        <dbReference type="ARBA" id="ARBA00022723"/>
    </source>
</evidence>
<dbReference type="PANTHER" id="PTHR43273">
    <property type="entry name" value="ANAEROBIC SULFATASE-MATURATING ENZYME HOMOLOG ASLB-RELATED"/>
    <property type="match status" value="1"/>
</dbReference>
<dbReference type="InterPro" id="IPR023885">
    <property type="entry name" value="4Fe4S-binding_SPASM_dom"/>
</dbReference>
<dbReference type="CDD" id="cd01335">
    <property type="entry name" value="Radical_SAM"/>
    <property type="match status" value="1"/>
</dbReference>
<keyword evidence="2" id="KW-0949">S-adenosyl-L-methionine</keyword>
<evidence type="ECO:0000256" key="5">
    <source>
        <dbReference type="ARBA" id="ARBA00023014"/>
    </source>
</evidence>
<dbReference type="Gene3D" id="3.20.20.70">
    <property type="entry name" value="Aldolase class I"/>
    <property type="match status" value="1"/>
</dbReference>
<reference evidence="7 8" key="1">
    <citation type="submission" date="2018-08" db="EMBL/GenBank/DDBJ databases">
        <title>Comparative analysis of Burkholderia isolates from Puerto Rico.</title>
        <authorList>
            <person name="Hall C."/>
            <person name="Sahl J."/>
            <person name="Wagner D."/>
        </authorList>
    </citation>
    <scope>NUCLEOTIDE SEQUENCE [LARGE SCALE GENOMIC DNA]</scope>
    <source>
        <strain evidence="7 8">Bp8964</strain>
    </source>
</reference>
<dbReference type="GO" id="GO:0051536">
    <property type="term" value="F:iron-sulfur cluster binding"/>
    <property type="evidence" value="ECO:0007669"/>
    <property type="project" value="UniProtKB-KW"/>
</dbReference>
<evidence type="ECO:0000256" key="4">
    <source>
        <dbReference type="ARBA" id="ARBA00023004"/>
    </source>
</evidence>
<dbReference type="SUPFAM" id="SSF102114">
    <property type="entry name" value="Radical SAM enzymes"/>
    <property type="match status" value="1"/>
</dbReference>
<dbReference type="AlphaFoldDB" id="A0AB74DFW6"/>
<proteinExistence type="predicted"/>
<dbReference type="GO" id="GO:0016491">
    <property type="term" value="F:oxidoreductase activity"/>
    <property type="evidence" value="ECO:0007669"/>
    <property type="project" value="InterPro"/>
</dbReference>
<dbReference type="SFLD" id="SFLDG01384">
    <property type="entry name" value="thioether_bond_formation_requi"/>
    <property type="match status" value="1"/>
</dbReference>
<evidence type="ECO:0000313" key="8">
    <source>
        <dbReference type="Proteomes" id="UP000273734"/>
    </source>
</evidence>
<comment type="cofactor">
    <cofactor evidence="1">
        <name>[4Fe-4S] cluster</name>
        <dbReference type="ChEBI" id="CHEBI:49883"/>
    </cofactor>
</comment>
<name>A0AB74DFW6_9BURK</name>
<dbReference type="InterPro" id="IPR013785">
    <property type="entry name" value="Aldolase_TIM"/>
</dbReference>
<accession>A0AB74DFW6</accession>
<dbReference type="GO" id="GO:0046872">
    <property type="term" value="F:metal ion binding"/>
    <property type="evidence" value="ECO:0007669"/>
    <property type="project" value="UniProtKB-KW"/>
</dbReference>
<dbReference type="SFLD" id="SFLDG01386">
    <property type="entry name" value="main_SPASM_domain-containing"/>
    <property type="match status" value="1"/>
</dbReference>
<evidence type="ECO:0000259" key="6">
    <source>
        <dbReference type="PROSITE" id="PS51918"/>
    </source>
</evidence>
<evidence type="ECO:0000256" key="1">
    <source>
        <dbReference type="ARBA" id="ARBA00001966"/>
    </source>
</evidence>
<dbReference type="InterPro" id="IPR007197">
    <property type="entry name" value="rSAM"/>
</dbReference>